<keyword evidence="4" id="KW-0547">Nucleotide-binding</keyword>
<evidence type="ECO:0000256" key="9">
    <source>
        <dbReference type="ARBA" id="ARBA00054168"/>
    </source>
</evidence>
<reference evidence="12 13" key="1">
    <citation type="submission" date="2019-04" db="EMBL/GenBank/DDBJ databases">
        <title>Chromosome genome assembly for Takifugu flavidus.</title>
        <authorList>
            <person name="Xiao S."/>
        </authorList>
    </citation>
    <scope>NUCLEOTIDE SEQUENCE [LARGE SCALE GENOMIC DNA]</scope>
    <source>
        <strain evidence="12">HTHZ2018</strain>
        <tissue evidence="12">Muscle</tissue>
    </source>
</reference>
<dbReference type="PROSITE" id="PS00301">
    <property type="entry name" value="G_TR_1"/>
    <property type="match status" value="1"/>
</dbReference>
<dbReference type="Pfam" id="PF00009">
    <property type="entry name" value="GTP_EFTU"/>
    <property type="match status" value="1"/>
</dbReference>
<name>A0A5C6NGI7_9TELE</name>
<dbReference type="InterPro" id="IPR050100">
    <property type="entry name" value="TRAFAC_GTPase_members"/>
</dbReference>
<comment type="caution">
    <text evidence="12">The sequence shown here is derived from an EMBL/GenBank/DDBJ whole genome shotgun (WGS) entry which is preliminary data.</text>
</comment>
<dbReference type="Proteomes" id="UP000324091">
    <property type="component" value="Chromosome 21"/>
</dbReference>
<gene>
    <name evidence="12" type="ORF">D4764_21G0000200</name>
</gene>
<dbReference type="GO" id="GO:0005525">
    <property type="term" value="F:GTP binding"/>
    <property type="evidence" value="ECO:0007669"/>
    <property type="project" value="UniProtKB-KW"/>
</dbReference>
<dbReference type="InterPro" id="IPR027417">
    <property type="entry name" value="P-loop_NTPase"/>
</dbReference>
<comment type="similarity">
    <text evidence="2">Belongs to the TRAFAC class translation factor GTPase superfamily. Classic translation factor GTPase family. EF-Tu/EF-1A subfamily.</text>
</comment>
<comment type="subcellular location">
    <subcellularLocation>
        <location evidence="1">Cytoplasm</location>
    </subcellularLocation>
</comment>
<dbReference type="FunFam" id="2.40.30.10:FF:000005">
    <property type="entry name" value="Elongation factor 1-alpha"/>
    <property type="match status" value="1"/>
</dbReference>
<organism evidence="12 13">
    <name type="scientific">Takifugu flavidus</name>
    <name type="common">sansaifugu</name>
    <dbReference type="NCBI Taxonomy" id="433684"/>
    <lineage>
        <taxon>Eukaryota</taxon>
        <taxon>Metazoa</taxon>
        <taxon>Chordata</taxon>
        <taxon>Craniata</taxon>
        <taxon>Vertebrata</taxon>
        <taxon>Euteleostomi</taxon>
        <taxon>Actinopterygii</taxon>
        <taxon>Neopterygii</taxon>
        <taxon>Teleostei</taxon>
        <taxon>Neoteleostei</taxon>
        <taxon>Acanthomorphata</taxon>
        <taxon>Eupercaria</taxon>
        <taxon>Tetraodontiformes</taxon>
        <taxon>Tetradontoidea</taxon>
        <taxon>Tetraodontidae</taxon>
        <taxon>Takifugu</taxon>
    </lineage>
</organism>
<dbReference type="InterPro" id="IPR009000">
    <property type="entry name" value="Transl_B-barrel_sf"/>
</dbReference>
<dbReference type="InterPro" id="IPR054696">
    <property type="entry name" value="GTP-eEF1A_C"/>
</dbReference>
<dbReference type="NCBIfam" id="NF008969">
    <property type="entry name" value="PRK12317.1"/>
    <property type="match status" value="1"/>
</dbReference>
<dbReference type="FunFam" id="3.40.50.300:FF:000090">
    <property type="entry name" value="Elongation factor 1-alpha"/>
    <property type="match status" value="1"/>
</dbReference>
<evidence type="ECO:0000256" key="5">
    <source>
        <dbReference type="ARBA" id="ARBA00022768"/>
    </source>
</evidence>
<dbReference type="Gene3D" id="2.40.30.10">
    <property type="entry name" value="Translation factors"/>
    <property type="match status" value="2"/>
</dbReference>
<evidence type="ECO:0000256" key="2">
    <source>
        <dbReference type="ARBA" id="ARBA00007249"/>
    </source>
</evidence>
<feature type="domain" description="Tr-type G" evidence="11">
    <location>
        <begin position="5"/>
        <end position="242"/>
    </location>
</feature>
<dbReference type="PANTHER" id="PTHR23115">
    <property type="entry name" value="TRANSLATION FACTOR"/>
    <property type="match status" value="1"/>
</dbReference>
<feature type="region of interest" description="Disordered" evidence="10">
    <location>
        <begin position="413"/>
        <end position="471"/>
    </location>
</feature>
<dbReference type="InterPro" id="IPR031157">
    <property type="entry name" value="G_TR_CS"/>
</dbReference>
<comment type="catalytic activity">
    <reaction evidence="8">
        <text>GTP + H2O = GDP + phosphate + H(+)</text>
        <dbReference type="Rhea" id="RHEA:19669"/>
        <dbReference type="ChEBI" id="CHEBI:15377"/>
        <dbReference type="ChEBI" id="CHEBI:15378"/>
        <dbReference type="ChEBI" id="CHEBI:37565"/>
        <dbReference type="ChEBI" id="CHEBI:43474"/>
        <dbReference type="ChEBI" id="CHEBI:58189"/>
    </reaction>
    <physiologicalReaction direction="left-to-right" evidence="8">
        <dbReference type="Rhea" id="RHEA:19670"/>
    </physiologicalReaction>
</comment>
<dbReference type="InterPro" id="IPR004161">
    <property type="entry name" value="EFTu-like_2"/>
</dbReference>
<evidence type="ECO:0000256" key="6">
    <source>
        <dbReference type="ARBA" id="ARBA00022917"/>
    </source>
</evidence>
<evidence type="ECO:0000256" key="10">
    <source>
        <dbReference type="SAM" id="MobiDB-lite"/>
    </source>
</evidence>
<dbReference type="PROSITE" id="PS51722">
    <property type="entry name" value="G_TR_2"/>
    <property type="match status" value="1"/>
</dbReference>
<keyword evidence="3" id="KW-0963">Cytoplasm</keyword>
<dbReference type="GO" id="GO:0003924">
    <property type="term" value="F:GTPase activity"/>
    <property type="evidence" value="ECO:0007669"/>
    <property type="project" value="InterPro"/>
</dbReference>
<dbReference type="NCBIfam" id="TIGR00483">
    <property type="entry name" value="EF-1_alpha"/>
    <property type="match status" value="1"/>
</dbReference>
<evidence type="ECO:0000256" key="1">
    <source>
        <dbReference type="ARBA" id="ARBA00004496"/>
    </source>
</evidence>
<keyword evidence="5 12" id="KW-0251">Elongation factor</keyword>
<dbReference type="SUPFAM" id="SSF52540">
    <property type="entry name" value="P-loop containing nucleoside triphosphate hydrolases"/>
    <property type="match status" value="1"/>
</dbReference>
<dbReference type="CDD" id="cd03705">
    <property type="entry name" value="EF1_alpha_III"/>
    <property type="match status" value="1"/>
</dbReference>
<dbReference type="InterPro" id="IPR004539">
    <property type="entry name" value="Transl_elong_EF1A_euk/arc"/>
</dbReference>
<dbReference type="Pfam" id="PF22594">
    <property type="entry name" value="GTP-eEF1A_C"/>
    <property type="match status" value="1"/>
</dbReference>
<dbReference type="AlphaFoldDB" id="A0A5C6NGI7"/>
<dbReference type="InterPro" id="IPR000795">
    <property type="entry name" value="T_Tr_GTP-bd_dom"/>
</dbReference>
<accession>A0A5C6NGI7</accession>
<sequence>MGKEKIHINIVVIGHVDSGKSTTTGHLIYKCGGIDKRAIEKFEKEAAEMGKGSFKYAWVLDKLKAERERGITIDIALWKFETKKFYVTVIDAPGHRDFIKNMITGTSQADCAVLIVAAGVGEFEAGISKNGQTREHALLAYTLGVKQLIIGVNKMDSTEPPYSEARFNEITKEVSSFIKKIGYNPAAVAFVPISGWHGDNMLEPSEKMGWFNGWKVERKEGNASGKTLFEALDSILPPARPTDKPLRLPLQDVYKIGGIGTVPVGRVETGILKPGVVVTFAPANLSTEVKSVEMHHEALSEALPGDNVGFNVKNVSVKEVRRGYVAGDSKNDPPQGTERFTAQVIILNHPGQISAGYSPVLDCHTAHIACKFNELIEKIDRRSGKKLEDHPKYLKSGEASIVELIPSKPMCVESFSDYPPLGEERREERRERRGEERRGEERRGEERRERRGEERRGEDGHRAQKHIQKYTIYTAGRFAVRDMKQTVAVGVIKSVVKKEAAAKTTKSAQKAGKKA</sequence>
<dbReference type="SUPFAM" id="SSF50447">
    <property type="entry name" value="Translation proteins"/>
    <property type="match status" value="1"/>
</dbReference>
<proteinExistence type="inferred from homology"/>
<evidence type="ECO:0000256" key="4">
    <source>
        <dbReference type="ARBA" id="ARBA00022741"/>
    </source>
</evidence>
<dbReference type="GO" id="GO:0003746">
    <property type="term" value="F:translation elongation factor activity"/>
    <property type="evidence" value="ECO:0007669"/>
    <property type="project" value="UniProtKB-KW"/>
</dbReference>
<evidence type="ECO:0000256" key="7">
    <source>
        <dbReference type="ARBA" id="ARBA00023134"/>
    </source>
</evidence>
<comment type="function">
    <text evidence="9">Translation elongation factor that catalyzes the GTP-dependent binding of aminoacyl-tRNA (aa-tRNA) to the A-site of ribosomes during the elongation phase of protein synthesis. Base pairing between the mRNA codon and the aa-tRNA anticodon promotes GTP hydrolysis, releasing the aa-tRNA from EEF1A1 and allowing its accommodation into the ribosome. The growing protein chain is subsequently transferred from the P-site peptidyl tRNA to the A-site aa-tRNA, extending it by one amino acid through ribosome-catalyzed peptide bond formation.</text>
</comment>
<keyword evidence="7" id="KW-0342">GTP-binding</keyword>
<dbReference type="PRINTS" id="PR00315">
    <property type="entry name" value="ELONGATNFCT"/>
</dbReference>
<evidence type="ECO:0000313" key="12">
    <source>
        <dbReference type="EMBL" id="TWW65120.1"/>
    </source>
</evidence>
<feature type="compositionally biased region" description="Basic and acidic residues" evidence="10">
    <location>
        <begin position="422"/>
        <end position="462"/>
    </location>
</feature>
<keyword evidence="6" id="KW-0648">Protein biosynthesis</keyword>
<dbReference type="CDD" id="cd01883">
    <property type="entry name" value="EF1_alpha"/>
    <property type="match status" value="1"/>
</dbReference>
<evidence type="ECO:0000256" key="8">
    <source>
        <dbReference type="ARBA" id="ARBA00049117"/>
    </source>
</evidence>
<dbReference type="SUPFAM" id="SSF50465">
    <property type="entry name" value="EF-Tu/eEF-1alpha/eIF2-gamma C-terminal domain"/>
    <property type="match status" value="1"/>
</dbReference>
<evidence type="ECO:0000259" key="11">
    <source>
        <dbReference type="PROSITE" id="PS51722"/>
    </source>
</evidence>
<evidence type="ECO:0000313" key="13">
    <source>
        <dbReference type="Proteomes" id="UP000324091"/>
    </source>
</evidence>
<dbReference type="EMBL" id="RHFK02000014">
    <property type="protein sequence ID" value="TWW65120.1"/>
    <property type="molecule type" value="Genomic_DNA"/>
</dbReference>
<dbReference type="Pfam" id="PF03144">
    <property type="entry name" value="GTP_EFTU_D2"/>
    <property type="match status" value="1"/>
</dbReference>
<dbReference type="FunFam" id="2.40.30.10:FF:000003">
    <property type="entry name" value="Elongation factor 1-alpha"/>
    <property type="match status" value="1"/>
</dbReference>
<keyword evidence="13" id="KW-1185">Reference proteome</keyword>
<dbReference type="Gene3D" id="3.40.50.300">
    <property type="entry name" value="P-loop containing nucleotide triphosphate hydrolases"/>
    <property type="match status" value="1"/>
</dbReference>
<dbReference type="InterPro" id="IPR009001">
    <property type="entry name" value="Transl_elong_EF1A/Init_IF2_C"/>
</dbReference>
<evidence type="ECO:0000256" key="3">
    <source>
        <dbReference type="ARBA" id="ARBA00022490"/>
    </source>
</evidence>
<dbReference type="CDD" id="cd03693">
    <property type="entry name" value="EF1_alpha_II"/>
    <property type="match status" value="1"/>
</dbReference>
<protein>
    <submittedName>
        <fullName evidence="12">Elongation factor 1-alpha</fullName>
    </submittedName>
</protein>
<dbReference type="GO" id="GO:0005737">
    <property type="term" value="C:cytoplasm"/>
    <property type="evidence" value="ECO:0007669"/>
    <property type="project" value="UniProtKB-SubCell"/>
</dbReference>